<keyword evidence="1" id="KW-1133">Transmembrane helix</keyword>
<dbReference type="AlphaFoldDB" id="A0AAN7Z0A5"/>
<reference evidence="2 3" key="1">
    <citation type="submission" date="2023-11" db="EMBL/GenBank/DDBJ databases">
        <title>Dfirmibasis_genome.</title>
        <authorList>
            <person name="Edelbroek B."/>
            <person name="Kjellin J."/>
            <person name="Jerlstrom-Hultqvist J."/>
            <person name="Soderbom F."/>
        </authorList>
    </citation>
    <scope>NUCLEOTIDE SEQUENCE [LARGE SCALE GENOMIC DNA]</scope>
    <source>
        <strain evidence="2 3">TNS-C-14</strain>
    </source>
</reference>
<evidence type="ECO:0000313" key="3">
    <source>
        <dbReference type="Proteomes" id="UP001344447"/>
    </source>
</evidence>
<dbReference type="EMBL" id="JAVFKY010000003">
    <property type="protein sequence ID" value="KAK5579365.1"/>
    <property type="molecule type" value="Genomic_DNA"/>
</dbReference>
<dbReference type="Proteomes" id="UP001344447">
    <property type="component" value="Unassembled WGS sequence"/>
</dbReference>
<proteinExistence type="predicted"/>
<organism evidence="2 3">
    <name type="scientific">Dictyostelium firmibasis</name>
    <dbReference type="NCBI Taxonomy" id="79012"/>
    <lineage>
        <taxon>Eukaryota</taxon>
        <taxon>Amoebozoa</taxon>
        <taxon>Evosea</taxon>
        <taxon>Eumycetozoa</taxon>
        <taxon>Dictyostelia</taxon>
        <taxon>Dictyosteliales</taxon>
        <taxon>Dictyosteliaceae</taxon>
        <taxon>Dictyostelium</taxon>
    </lineage>
</organism>
<keyword evidence="1" id="KW-0812">Transmembrane</keyword>
<feature type="transmembrane region" description="Helical" evidence="1">
    <location>
        <begin position="6"/>
        <end position="24"/>
    </location>
</feature>
<keyword evidence="1" id="KW-0472">Membrane</keyword>
<name>A0AAN7Z0A5_9MYCE</name>
<accession>A0AAN7Z0A5</accession>
<evidence type="ECO:0000256" key="1">
    <source>
        <dbReference type="SAM" id="Phobius"/>
    </source>
</evidence>
<sequence>MYSQVPSYNTILGCSISGFFKILLRHLLFTKNYYFQITIKCPLFYRVYF</sequence>
<comment type="caution">
    <text evidence="2">The sequence shown here is derived from an EMBL/GenBank/DDBJ whole genome shotgun (WGS) entry which is preliminary data.</text>
</comment>
<protein>
    <submittedName>
        <fullName evidence="2">Uncharacterized protein</fullName>
    </submittedName>
</protein>
<gene>
    <name evidence="2" type="ORF">RB653_009047</name>
</gene>
<keyword evidence="3" id="KW-1185">Reference proteome</keyword>
<evidence type="ECO:0000313" key="2">
    <source>
        <dbReference type="EMBL" id="KAK5579365.1"/>
    </source>
</evidence>